<dbReference type="InterPro" id="IPR036865">
    <property type="entry name" value="CRAL-TRIO_dom_sf"/>
</dbReference>
<dbReference type="EMBL" id="KV427616">
    <property type="protein sequence ID" value="KZT08288.1"/>
    <property type="molecule type" value="Genomic_DNA"/>
</dbReference>
<dbReference type="PANTHER" id="PTHR45657">
    <property type="entry name" value="CRAL-TRIO DOMAIN-CONTAINING PROTEIN YKL091C-RELATED"/>
    <property type="match status" value="1"/>
</dbReference>
<dbReference type="InterPro" id="IPR011074">
    <property type="entry name" value="CRAL/TRIO_N_dom"/>
</dbReference>
<dbReference type="CDD" id="cd00170">
    <property type="entry name" value="SEC14"/>
    <property type="match status" value="1"/>
</dbReference>
<dbReference type="Proteomes" id="UP000076871">
    <property type="component" value="Unassembled WGS sequence"/>
</dbReference>
<accession>A0A165F399</accession>
<sequence length="272" mass="31502">MTVSQGPESQEALVAQFRERLVRDGLTHEGDTMAPDDFTLMRFLRARSFDTEAATTMWIKCQAWRKSVDGVGIDEIYKQMDPYDFPERREVFEYWPMWFHKTDKAGRPVNIQHYGGVNMSELYKQITPERFWHYMLATAESIPRDILPAASRKVGRQVDGTFLIVDLKGFSLSQFWQMKDIARDAFQMSQDNFPEVSSKFYIINAPSSFTIIWSFVKRWLSKNTVDKMDILGSEYHPVLLEHIDAESLPASLGGKCECKDVGGCKWIQIDRE</sequence>
<dbReference type="SMART" id="SM00516">
    <property type="entry name" value="SEC14"/>
    <property type="match status" value="1"/>
</dbReference>
<evidence type="ECO:0000313" key="3">
    <source>
        <dbReference type="Proteomes" id="UP000076871"/>
    </source>
</evidence>
<protein>
    <submittedName>
        <fullName evidence="2">CRAL/TRIO domain-containing protein</fullName>
    </submittedName>
</protein>
<dbReference type="Pfam" id="PF00650">
    <property type="entry name" value="CRAL_TRIO"/>
    <property type="match status" value="1"/>
</dbReference>
<keyword evidence="3" id="KW-1185">Reference proteome</keyword>
<dbReference type="PANTHER" id="PTHR45657:SF1">
    <property type="entry name" value="CRAL-TRIO DOMAIN-CONTAINING PROTEIN YKL091C-RELATED"/>
    <property type="match status" value="1"/>
</dbReference>
<reference evidence="2 3" key="1">
    <citation type="journal article" date="2016" name="Mol. Biol. Evol.">
        <title>Comparative Genomics of Early-Diverging Mushroom-Forming Fungi Provides Insights into the Origins of Lignocellulose Decay Capabilities.</title>
        <authorList>
            <person name="Nagy L.G."/>
            <person name="Riley R."/>
            <person name="Tritt A."/>
            <person name="Adam C."/>
            <person name="Daum C."/>
            <person name="Floudas D."/>
            <person name="Sun H."/>
            <person name="Yadav J.S."/>
            <person name="Pangilinan J."/>
            <person name="Larsson K.H."/>
            <person name="Matsuura K."/>
            <person name="Barry K."/>
            <person name="Labutti K."/>
            <person name="Kuo R."/>
            <person name="Ohm R.A."/>
            <person name="Bhattacharya S.S."/>
            <person name="Shirouzu T."/>
            <person name="Yoshinaga Y."/>
            <person name="Martin F.M."/>
            <person name="Grigoriev I.V."/>
            <person name="Hibbett D.S."/>
        </authorList>
    </citation>
    <scope>NUCLEOTIDE SEQUENCE [LARGE SCALE GENOMIC DNA]</scope>
    <source>
        <strain evidence="2 3">93-53</strain>
    </source>
</reference>
<dbReference type="SMART" id="SM01100">
    <property type="entry name" value="CRAL_TRIO_N"/>
    <property type="match status" value="1"/>
</dbReference>
<dbReference type="Pfam" id="PF03765">
    <property type="entry name" value="CRAL_TRIO_N"/>
    <property type="match status" value="1"/>
</dbReference>
<dbReference type="SUPFAM" id="SSF46938">
    <property type="entry name" value="CRAL/TRIO N-terminal domain"/>
    <property type="match status" value="1"/>
</dbReference>
<dbReference type="GeneID" id="63823353"/>
<dbReference type="RefSeq" id="XP_040766028.1">
    <property type="nucleotide sequence ID" value="XM_040906324.1"/>
</dbReference>
<name>A0A165F399_9APHY</name>
<gene>
    <name evidence="2" type="ORF">LAESUDRAFT_697853</name>
</gene>
<feature type="domain" description="CRAL-TRIO" evidence="1">
    <location>
        <begin position="87"/>
        <end position="260"/>
    </location>
</feature>
<dbReference type="InterPro" id="IPR001251">
    <property type="entry name" value="CRAL-TRIO_dom"/>
</dbReference>
<dbReference type="SUPFAM" id="SSF52087">
    <property type="entry name" value="CRAL/TRIO domain"/>
    <property type="match status" value="1"/>
</dbReference>
<organism evidence="2 3">
    <name type="scientific">Laetiporus sulphureus 93-53</name>
    <dbReference type="NCBI Taxonomy" id="1314785"/>
    <lineage>
        <taxon>Eukaryota</taxon>
        <taxon>Fungi</taxon>
        <taxon>Dikarya</taxon>
        <taxon>Basidiomycota</taxon>
        <taxon>Agaricomycotina</taxon>
        <taxon>Agaricomycetes</taxon>
        <taxon>Polyporales</taxon>
        <taxon>Laetiporus</taxon>
    </lineage>
</organism>
<dbReference type="STRING" id="1314785.A0A165F399"/>
<dbReference type="PROSITE" id="PS50191">
    <property type="entry name" value="CRAL_TRIO"/>
    <property type="match status" value="1"/>
</dbReference>
<dbReference type="InterPro" id="IPR051026">
    <property type="entry name" value="PI/PC_transfer"/>
</dbReference>
<dbReference type="OrthoDB" id="1434354at2759"/>
<dbReference type="Gene3D" id="3.40.525.10">
    <property type="entry name" value="CRAL-TRIO lipid binding domain"/>
    <property type="match status" value="1"/>
</dbReference>
<dbReference type="AlphaFoldDB" id="A0A165F399"/>
<proteinExistence type="predicted"/>
<evidence type="ECO:0000259" key="1">
    <source>
        <dbReference type="PROSITE" id="PS50191"/>
    </source>
</evidence>
<evidence type="ECO:0000313" key="2">
    <source>
        <dbReference type="EMBL" id="KZT08288.1"/>
    </source>
</evidence>
<dbReference type="Gene3D" id="1.10.8.20">
    <property type="entry name" value="N-terminal domain of phosphatidylinositol transfer protein sec14p"/>
    <property type="match status" value="1"/>
</dbReference>
<dbReference type="InParanoid" id="A0A165F399"/>
<dbReference type="InterPro" id="IPR036273">
    <property type="entry name" value="CRAL/TRIO_N_dom_sf"/>
</dbReference>